<dbReference type="GO" id="GO:0003824">
    <property type="term" value="F:catalytic activity"/>
    <property type="evidence" value="ECO:0007669"/>
    <property type="project" value="InterPro"/>
</dbReference>
<dbReference type="Gene3D" id="3.30.559.10">
    <property type="entry name" value="Chloramphenicol acetyltransferase-like domain"/>
    <property type="match status" value="1"/>
</dbReference>
<dbReference type="SUPFAM" id="SSF52777">
    <property type="entry name" value="CoA-dependent acyltransferases"/>
    <property type="match status" value="1"/>
</dbReference>
<dbReference type="AlphaFoldDB" id="A0A3M7S798"/>
<dbReference type="OrthoDB" id="10402340at2759"/>
<sequence>MGKILFELNEFEKYCYNFAVHGDLIVMISSIIENQSHNGNFDIELLKKASIFLQERHPCLRSYVERENDRVFIKLHDKNYQDMIQIKWLDLTDQLVTRESLIPLAEKENSELFNYSSDNLLWRLQIILFKEDSQTKCMLNFTMAFFTTDGFNMSTLAVELVNILNSLLTNQKCLEMSERLEQIDGLYEYCEKNSLVKENNFKEIERRNHHPHSKFLLSEKLRANNESGFKLNFLKYDQESSSKMIKICKENKVRLTSFFYTIGLYALKDLYDQNEIQFPKDVLIDIAASLRVRYNPVLNFSDTRTHVAIIDFALNSDKFGSFTNFWQDAQTLNKMVQEKTDINEGILFSTTHDLNGLREFNRIFLSEKSAHEILAEASDETHCDFAYSNLGSYINDNVNLVSGPLNITEVYCSDSLQSNPPMSIGIIHHIIFWKGQMMLQFGANKSKISSVNMDRYIENYKNQMNKILC</sequence>
<evidence type="ECO:0000259" key="1">
    <source>
        <dbReference type="Pfam" id="PF00668"/>
    </source>
</evidence>
<dbReference type="Pfam" id="PF00668">
    <property type="entry name" value="Condensation"/>
    <property type="match status" value="1"/>
</dbReference>
<dbReference type="Proteomes" id="UP000276133">
    <property type="component" value="Unassembled WGS sequence"/>
</dbReference>
<feature type="domain" description="Condensation" evidence="1">
    <location>
        <begin position="38"/>
        <end position="277"/>
    </location>
</feature>
<dbReference type="InterPro" id="IPR052058">
    <property type="entry name" value="Alcohol_O-acetyltransferase"/>
</dbReference>
<comment type="caution">
    <text evidence="2">The sequence shown here is derived from an EMBL/GenBank/DDBJ whole genome shotgun (WGS) entry which is preliminary data.</text>
</comment>
<dbReference type="PANTHER" id="PTHR28037:SF1">
    <property type="entry name" value="ALCOHOL O-ACETYLTRANSFERASE 1-RELATED"/>
    <property type="match status" value="1"/>
</dbReference>
<accession>A0A3M7S798</accession>
<name>A0A3M7S798_BRAPC</name>
<dbReference type="InterPro" id="IPR001242">
    <property type="entry name" value="Condensation_dom"/>
</dbReference>
<dbReference type="EMBL" id="REGN01001934">
    <property type="protein sequence ID" value="RNA31505.1"/>
    <property type="molecule type" value="Genomic_DNA"/>
</dbReference>
<evidence type="ECO:0000313" key="2">
    <source>
        <dbReference type="EMBL" id="RNA31505.1"/>
    </source>
</evidence>
<evidence type="ECO:0000313" key="3">
    <source>
        <dbReference type="Proteomes" id="UP000276133"/>
    </source>
</evidence>
<organism evidence="2 3">
    <name type="scientific">Brachionus plicatilis</name>
    <name type="common">Marine rotifer</name>
    <name type="synonym">Brachionus muelleri</name>
    <dbReference type="NCBI Taxonomy" id="10195"/>
    <lineage>
        <taxon>Eukaryota</taxon>
        <taxon>Metazoa</taxon>
        <taxon>Spiralia</taxon>
        <taxon>Gnathifera</taxon>
        <taxon>Rotifera</taxon>
        <taxon>Eurotatoria</taxon>
        <taxon>Monogononta</taxon>
        <taxon>Pseudotrocha</taxon>
        <taxon>Ploima</taxon>
        <taxon>Brachionidae</taxon>
        <taxon>Brachionus</taxon>
    </lineage>
</organism>
<proteinExistence type="predicted"/>
<protein>
    <recommendedName>
        <fullName evidence="1">Condensation domain-containing protein</fullName>
    </recommendedName>
</protein>
<dbReference type="PANTHER" id="PTHR28037">
    <property type="entry name" value="ALCOHOL O-ACETYLTRANSFERASE 1-RELATED"/>
    <property type="match status" value="1"/>
</dbReference>
<keyword evidence="3" id="KW-1185">Reference proteome</keyword>
<dbReference type="InterPro" id="IPR023213">
    <property type="entry name" value="CAT-like_dom_sf"/>
</dbReference>
<gene>
    <name evidence="2" type="ORF">BpHYR1_026840</name>
</gene>
<reference evidence="2 3" key="1">
    <citation type="journal article" date="2018" name="Sci. Rep.">
        <title>Genomic signatures of local adaptation to the degree of environmental predictability in rotifers.</title>
        <authorList>
            <person name="Franch-Gras L."/>
            <person name="Hahn C."/>
            <person name="Garcia-Roger E.M."/>
            <person name="Carmona M.J."/>
            <person name="Serra M."/>
            <person name="Gomez A."/>
        </authorList>
    </citation>
    <scope>NUCLEOTIDE SEQUENCE [LARGE SCALE GENOMIC DNA]</scope>
    <source>
        <strain evidence="2">HYR1</strain>
    </source>
</reference>